<dbReference type="Gene3D" id="1.10.10.10">
    <property type="entry name" value="Winged helix-like DNA-binding domain superfamily/Winged helix DNA-binding domain"/>
    <property type="match status" value="1"/>
</dbReference>
<evidence type="ECO:0000256" key="5">
    <source>
        <dbReference type="ARBA" id="ARBA00023163"/>
    </source>
</evidence>
<evidence type="ECO:0008006" key="12">
    <source>
        <dbReference type="Google" id="ProtNLM"/>
    </source>
</evidence>
<keyword evidence="5" id="KW-0804">Transcription</keyword>
<accession>A0A167DSX5</accession>
<dbReference type="OrthoDB" id="188184at2"/>
<feature type="modified residue" description="4-aspartylphosphate" evidence="6">
    <location>
        <position position="54"/>
    </location>
</feature>
<gene>
    <name evidence="10" type="ORF">PNBC_11940</name>
</gene>
<feature type="domain" description="OmpR/PhoB-type" evidence="9">
    <location>
        <begin position="129"/>
        <end position="227"/>
    </location>
</feature>
<dbReference type="STRING" id="1763538.LPB68_02015"/>
<dbReference type="Gene3D" id="3.40.50.2300">
    <property type="match status" value="1"/>
</dbReference>
<dbReference type="InterPro" id="IPR039420">
    <property type="entry name" value="WalR-like"/>
</dbReference>
<evidence type="ECO:0000256" key="1">
    <source>
        <dbReference type="ARBA" id="ARBA00022553"/>
    </source>
</evidence>
<dbReference type="Pfam" id="PF00072">
    <property type="entry name" value="Response_reg"/>
    <property type="match status" value="1"/>
</dbReference>
<organism evidence="10 11">
    <name type="scientific">Paenibacillus crassostreae</name>
    <dbReference type="NCBI Taxonomy" id="1763538"/>
    <lineage>
        <taxon>Bacteria</taxon>
        <taxon>Bacillati</taxon>
        <taxon>Bacillota</taxon>
        <taxon>Bacilli</taxon>
        <taxon>Bacillales</taxon>
        <taxon>Paenibacillaceae</taxon>
        <taxon>Paenibacillus</taxon>
    </lineage>
</organism>
<dbReference type="EMBL" id="LSFN01000014">
    <property type="protein sequence ID" value="OAB74741.1"/>
    <property type="molecule type" value="Genomic_DNA"/>
</dbReference>
<evidence type="ECO:0000313" key="11">
    <source>
        <dbReference type="Proteomes" id="UP000077134"/>
    </source>
</evidence>
<dbReference type="GO" id="GO:0032993">
    <property type="term" value="C:protein-DNA complex"/>
    <property type="evidence" value="ECO:0007669"/>
    <property type="project" value="TreeGrafter"/>
</dbReference>
<dbReference type="InterPro" id="IPR011006">
    <property type="entry name" value="CheY-like_superfamily"/>
</dbReference>
<comment type="caution">
    <text evidence="10">The sequence shown here is derived from an EMBL/GenBank/DDBJ whole genome shotgun (WGS) entry which is preliminary data.</text>
</comment>
<evidence type="ECO:0000313" key="10">
    <source>
        <dbReference type="EMBL" id="OAB74741.1"/>
    </source>
</evidence>
<dbReference type="RefSeq" id="WP_068658346.1">
    <property type="nucleotide sequence ID" value="NZ_CP017770.1"/>
</dbReference>
<dbReference type="SUPFAM" id="SSF52172">
    <property type="entry name" value="CheY-like"/>
    <property type="match status" value="1"/>
</dbReference>
<evidence type="ECO:0000259" key="9">
    <source>
        <dbReference type="PROSITE" id="PS51755"/>
    </source>
</evidence>
<protein>
    <recommendedName>
        <fullName evidence="12">Two-component system response regulator</fullName>
    </recommendedName>
</protein>
<evidence type="ECO:0000256" key="6">
    <source>
        <dbReference type="PROSITE-ProRule" id="PRU00169"/>
    </source>
</evidence>
<dbReference type="GO" id="GO:0006355">
    <property type="term" value="P:regulation of DNA-templated transcription"/>
    <property type="evidence" value="ECO:0007669"/>
    <property type="project" value="InterPro"/>
</dbReference>
<dbReference type="InterPro" id="IPR036388">
    <property type="entry name" value="WH-like_DNA-bd_sf"/>
</dbReference>
<dbReference type="FunFam" id="1.10.10.10:FF:000005">
    <property type="entry name" value="Two-component system response regulator"/>
    <property type="match status" value="1"/>
</dbReference>
<dbReference type="SMART" id="SM00862">
    <property type="entry name" value="Trans_reg_C"/>
    <property type="match status" value="1"/>
</dbReference>
<evidence type="ECO:0000256" key="7">
    <source>
        <dbReference type="PROSITE-ProRule" id="PRU01091"/>
    </source>
</evidence>
<keyword evidence="1 6" id="KW-0597">Phosphoprotein</keyword>
<dbReference type="PANTHER" id="PTHR48111">
    <property type="entry name" value="REGULATOR OF RPOS"/>
    <property type="match status" value="1"/>
</dbReference>
<feature type="domain" description="Response regulatory" evidence="8">
    <location>
        <begin position="4"/>
        <end position="118"/>
    </location>
</feature>
<sequence length="228" mass="26904">MANIILYVNYESETALTTIEALRIEQYEVVEVEHDQEALSFIENNETINMVILDYGKSRDEYSVIRPMRARIKFFPIMVLSHMELDENVVNAFRLGANEYINKPVVNDILLLRILNIFNLLSIKQLENYLPIQIGELHIDLRSRQVMRNLQAVVLTPKEYDLMLYLARHVNQVCSRDQILKEVWKYEYAMGTNVVDVYIRYLRLKIDKGHRDKMIHTLRGVGYILRVN</sequence>
<dbReference type="GO" id="GO:0005829">
    <property type="term" value="C:cytosol"/>
    <property type="evidence" value="ECO:0007669"/>
    <property type="project" value="TreeGrafter"/>
</dbReference>
<dbReference type="GO" id="GO:0000976">
    <property type="term" value="F:transcription cis-regulatory region binding"/>
    <property type="evidence" value="ECO:0007669"/>
    <property type="project" value="TreeGrafter"/>
</dbReference>
<feature type="DNA-binding region" description="OmpR/PhoB-type" evidence="7">
    <location>
        <begin position="129"/>
        <end position="227"/>
    </location>
</feature>
<dbReference type="CDD" id="cd00156">
    <property type="entry name" value="REC"/>
    <property type="match status" value="1"/>
</dbReference>
<dbReference type="PROSITE" id="PS50110">
    <property type="entry name" value="RESPONSE_REGULATORY"/>
    <property type="match status" value="1"/>
</dbReference>
<dbReference type="PROSITE" id="PS51755">
    <property type="entry name" value="OMPR_PHOB"/>
    <property type="match status" value="1"/>
</dbReference>
<dbReference type="Pfam" id="PF00486">
    <property type="entry name" value="Trans_reg_C"/>
    <property type="match status" value="1"/>
</dbReference>
<dbReference type="SUPFAM" id="SSF46894">
    <property type="entry name" value="C-terminal effector domain of the bipartite response regulators"/>
    <property type="match status" value="1"/>
</dbReference>
<keyword evidence="3" id="KW-0805">Transcription regulation</keyword>
<keyword evidence="2" id="KW-0902">Two-component regulatory system</keyword>
<evidence type="ECO:0000256" key="2">
    <source>
        <dbReference type="ARBA" id="ARBA00023012"/>
    </source>
</evidence>
<dbReference type="Proteomes" id="UP000077134">
    <property type="component" value="Unassembled WGS sequence"/>
</dbReference>
<keyword evidence="4 7" id="KW-0238">DNA-binding</keyword>
<dbReference type="SMART" id="SM00448">
    <property type="entry name" value="REC"/>
    <property type="match status" value="1"/>
</dbReference>
<evidence type="ECO:0000256" key="3">
    <source>
        <dbReference type="ARBA" id="ARBA00023015"/>
    </source>
</evidence>
<dbReference type="InterPro" id="IPR001789">
    <property type="entry name" value="Sig_transdc_resp-reg_receiver"/>
</dbReference>
<keyword evidence="11" id="KW-1185">Reference proteome</keyword>
<evidence type="ECO:0000259" key="8">
    <source>
        <dbReference type="PROSITE" id="PS50110"/>
    </source>
</evidence>
<dbReference type="InterPro" id="IPR016032">
    <property type="entry name" value="Sig_transdc_resp-reg_C-effctor"/>
</dbReference>
<dbReference type="GO" id="GO:0000156">
    <property type="term" value="F:phosphorelay response regulator activity"/>
    <property type="evidence" value="ECO:0007669"/>
    <property type="project" value="TreeGrafter"/>
</dbReference>
<dbReference type="AlphaFoldDB" id="A0A167DSX5"/>
<evidence type="ECO:0000256" key="4">
    <source>
        <dbReference type="ARBA" id="ARBA00023125"/>
    </source>
</evidence>
<reference evidence="10 11" key="1">
    <citation type="submission" date="2016-02" db="EMBL/GenBank/DDBJ databases">
        <title>Paenibacillus sp. LPB0068, isolated from Crassostrea gigas.</title>
        <authorList>
            <person name="Shin S.-K."/>
            <person name="Yi H."/>
        </authorList>
    </citation>
    <scope>NUCLEOTIDE SEQUENCE [LARGE SCALE GENOMIC DNA]</scope>
    <source>
        <strain evidence="10 11">LPB0068</strain>
    </source>
</reference>
<dbReference type="InterPro" id="IPR001867">
    <property type="entry name" value="OmpR/PhoB-type_DNA-bd"/>
</dbReference>
<proteinExistence type="predicted"/>
<dbReference type="CDD" id="cd00383">
    <property type="entry name" value="trans_reg_C"/>
    <property type="match status" value="1"/>
</dbReference>
<name>A0A167DSX5_9BACL</name>
<dbReference type="PANTHER" id="PTHR48111:SF1">
    <property type="entry name" value="TWO-COMPONENT RESPONSE REGULATOR ORR33"/>
    <property type="match status" value="1"/>
</dbReference>
<dbReference type="KEGG" id="pcx:LPB68_02015"/>